<reference evidence="3" key="1">
    <citation type="submission" date="2020-02" db="EMBL/GenBank/DDBJ databases">
        <authorList>
            <person name="Palmer J.M."/>
        </authorList>
    </citation>
    <scope>NUCLEOTIDE SEQUENCE</scope>
    <source>
        <strain evidence="3">EPUS1.4</strain>
        <tissue evidence="3">Thallus</tissue>
    </source>
</reference>
<feature type="region of interest" description="Disordered" evidence="1">
    <location>
        <begin position="35"/>
        <end position="55"/>
    </location>
</feature>
<gene>
    <name evidence="3" type="ORF">GJ744_008194</name>
</gene>
<evidence type="ECO:0000313" key="4">
    <source>
        <dbReference type="Proteomes" id="UP000606974"/>
    </source>
</evidence>
<feature type="compositionally biased region" description="Basic and acidic residues" evidence="1">
    <location>
        <begin position="255"/>
        <end position="265"/>
    </location>
</feature>
<comment type="caution">
    <text evidence="3">The sequence shown here is derived from an EMBL/GenBank/DDBJ whole genome shotgun (WGS) entry which is preliminary data.</text>
</comment>
<sequence>MAQADHAAALAKLRSQQQNHPLSILKIAEPIVTSTQNTVSPSKRGSNVSNSEIENPTPASLEADLLHYKDLFSKLHFSYLEQVTKEKFLRSIVGDPPLLVSHAENVALEALLVQQKAALKAAKEEVSVLVQEMEGMARQLAARWEDVQTKTAELERLPAEIEGLDAVIKELREEQDAREGKLYRSEDPRMNLSLAETEELVKQQKEKAATLDKQIAALQRQMPAKIRECEMTERELDALEKRRSEVSSAASAARKVKEDGGRDELEEKGRWYRSAEIVLKEMVDVDA</sequence>
<proteinExistence type="predicted"/>
<evidence type="ECO:0000256" key="1">
    <source>
        <dbReference type="SAM" id="MobiDB-lite"/>
    </source>
</evidence>
<dbReference type="GO" id="GO:0034501">
    <property type="term" value="P:protein localization to kinetochore"/>
    <property type="evidence" value="ECO:0007669"/>
    <property type="project" value="InterPro"/>
</dbReference>
<dbReference type="PANTHER" id="PTHR37329">
    <property type="entry name" value="KINETOCHORE PROTEIN SOS7"/>
    <property type="match status" value="1"/>
</dbReference>
<dbReference type="PANTHER" id="PTHR37329:SF1">
    <property type="entry name" value="KINETOCHORE PROTEIN SOS7"/>
    <property type="match status" value="1"/>
</dbReference>
<name>A0A8H7AQG7_9EURO</name>
<dbReference type="EMBL" id="JAACFV010000043">
    <property type="protein sequence ID" value="KAF7509300.1"/>
    <property type="molecule type" value="Genomic_DNA"/>
</dbReference>
<dbReference type="InterPro" id="IPR048781">
    <property type="entry name" value="Sos7_CC"/>
</dbReference>
<dbReference type="GO" id="GO:0000776">
    <property type="term" value="C:kinetochore"/>
    <property type="evidence" value="ECO:0007669"/>
    <property type="project" value="InterPro"/>
</dbReference>
<dbReference type="GO" id="GO:0051315">
    <property type="term" value="P:attachment of mitotic spindle microtubules to kinetochore"/>
    <property type="evidence" value="ECO:0007669"/>
    <property type="project" value="TreeGrafter"/>
</dbReference>
<evidence type="ECO:0000313" key="3">
    <source>
        <dbReference type="EMBL" id="KAF7509300.1"/>
    </source>
</evidence>
<evidence type="ECO:0000259" key="2">
    <source>
        <dbReference type="Pfam" id="PF20882"/>
    </source>
</evidence>
<protein>
    <recommendedName>
        <fullName evidence="2">Kinetochore protein Sos7 coiled-coil domain-containing protein</fullName>
    </recommendedName>
</protein>
<feature type="region of interest" description="Disordered" evidence="1">
    <location>
        <begin position="240"/>
        <end position="265"/>
    </location>
</feature>
<dbReference type="InterPro" id="IPR037475">
    <property type="entry name" value="Sos7"/>
</dbReference>
<organism evidence="3 4">
    <name type="scientific">Endocarpon pusillum</name>
    <dbReference type="NCBI Taxonomy" id="364733"/>
    <lineage>
        <taxon>Eukaryota</taxon>
        <taxon>Fungi</taxon>
        <taxon>Dikarya</taxon>
        <taxon>Ascomycota</taxon>
        <taxon>Pezizomycotina</taxon>
        <taxon>Eurotiomycetes</taxon>
        <taxon>Chaetothyriomycetidae</taxon>
        <taxon>Verrucariales</taxon>
        <taxon>Verrucariaceae</taxon>
        <taxon>Endocarpon</taxon>
    </lineage>
</organism>
<keyword evidence="4" id="KW-1185">Reference proteome</keyword>
<dbReference type="AlphaFoldDB" id="A0A8H7AQG7"/>
<feature type="domain" description="Kinetochore protein Sos7 coiled-coil" evidence="2">
    <location>
        <begin position="70"/>
        <end position="144"/>
    </location>
</feature>
<dbReference type="Proteomes" id="UP000606974">
    <property type="component" value="Unassembled WGS sequence"/>
</dbReference>
<dbReference type="Pfam" id="PF20882">
    <property type="entry name" value="Sos7"/>
    <property type="match status" value="1"/>
</dbReference>
<accession>A0A8H7AQG7</accession>
<dbReference type="OrthoDB" id="18959at2759"/>
<dbReference type="Gene3D" id="1.10.287.1490">
    <property type="match status" value="1"/>
</dbReference>